<dbReference type="RefSeq" id="WP_254737905.1">
    <property type="nucleotide sequence ID" value="NZ_JANCLU010000001.1"/>
</dbReference>
<protein>
    <submittedName>
        <fullName evidence="2">Ribbon-helix-helix domain-containing protein</fullName>
    </submittedName>
</protein>
<dbReference type="Proteomes" id="UP001205890">
    <property type="component" value="Unassembled WGS sequence"/>
</dbReference>
<accession>A0ABT1L6Y8</accession>
<comment type="caution">
    <text evidence="2">The sequence shown here is derived from an EMBL/GenBank/DDBJ whole genome shotgun (WGS) entry which is preliminary data.</text>
</comment>
<sequence>MTDDAVVKRSVRIAGHSTSVSVEAPFWTALRDIAEARGLSVSALIAEIDAERATTNLSSAIRLAVLAHYRALTRVS</sequence>
<dbReference type="InterPro" id="IPR038268">
    <property type="entry name" value="RHH_sf"/>
</dbReference>
<keyword evidence="3" id="KW-1185">Reference proteome</keyword>
<reference evidence="2 3" key="1">
    <citation type="submission" date="2022-07" db="EMBL/GenBank/DDBJ databases">
        <authorList>
            <person name="Li W.-J."/>
            <person name="Deng Q.-Q."/>
        </authorList>
    </citation>
    <scope>NUCLEOTIDE SEQUENCE [LARGE SCALE GENOMIC DNA]</scope>
    <source>
        <strain evidence="2 3">SYSU M60028</strain>
    </source>
</reference>
<evidence type="ECO:0000259" key="1">
    <source>
        <dbReference type="Pfam" id="PF13467"/>
    </source>
</evidence>
<feature type="domain" description="Ribbon-helix-helix" evidence="1">
    <location>
        <begin position="7"/>
        <end position="69"/>
    </location>
</feature>
<gene>
    <name evidence="2" type="ORF">NK718_01595</name>
</gene>
<dbReference type="Gene3D" id="1.10.3990.20">
    <property type="entry name" value="protein bp1543"/>
    <property type="match status" value="1"/>
</dbReference>
<evidence type="ECO:0000313" key="2">
    <source>
        <dbReference type="EMBL" id="MCP8937199.1"/>
    </source>
</evidence>
<proteinExistence type="predicted"/>
<dbReference type="Pfam" id="PF13467">
    <property type="entry name" value="RHH_4"/>
    <property type="match status" value="1"/>
</dbReference>
<evidence type="ECO:0000313" key="3">
    <source>
        <dbReference type="Proteomes" id="UP001205890"/>
    </source>
</evidence>
<dbReference type="EMBL" id="JANCLU010000001">
    <property type="protein sequence ID" value="MCP8937199.1"/>
    <property type="molecule type" value="Genomic_DNA"/>
</dbReference>
<organism evidence="2 3">
    <name type="scientific">Alsobacter ponti</name>
    <dbReference type="NCBI Taxonomy" id="2962936"/>
    <lineage>
        <taxon>Bacteria</taxon>
        <taxon>Pseudomonadati</taxon>
        <taxon>Pseudomonadota</taxon>
        <taxon>Alphaproteobacteria</taxon>
        <taxon>Hyphomicrobiales</taxon>
        <taxon>Alsobacteraceae</taxon>
        <taxon>Alsobacter</taxon>
    </lineage>
</organism>
<dbReference type="InterPro" id="IPR027373">
    <property type="entry name" value="RHH_dom"/>
</dbReference>
<name>A0ABT1L6Y8_9HYPH</name>